<organism evidence="2 3">
    <name type="scientific">Nonomuraea diastatica</name>
    <dbReference type="NCBI Taxonomy" id="1848329"/>
    <lineage>
        <taxon>Bacteria</taxon>
        <taxon>Bacillati</taxon>
        <taxon>Actinomycetota</taxon>
        <taxon>Actinomycetes</taxon>
        <taxon>Streptosporangiales</taxon>
        <taxon>Streptosporangiaceae</taxon>
        <taxon>Nonomuraea</taxon>
    </lineage>
</organism>
<dbReference type="InterPro" id="IPR029068">
    <property type="entry name" value="Glyas_Bleomycin-R_OHBP_Dase"/>
</dbReference>
<dbReference type="AlphaFoldDB" id="A0A4R4WKA5"/>
<dbReference type="InterPro" id="IPR037523">
    <property type="entry name" value="VOC_core"/>
</dbReference>
<evidence type="ECO:0000313" key="2">
    <source>
        <dbReference type="EMBL" id="TDD16853.1"/>
    </source>
</evidence>
<dbReference type="PANTHER" id="PTHR36503">
    <property type="entry name" value="BLR2520 PROTEIN"/>
    <property type="match status" value="1"/>
</dbReference>
<dbReference type="PANTHER" id="PTHR36503:SF1">
    <property type="entry name" value="BLR2520 PROTEIN"/>
    <property type="match status" value="1"/>
</dbReference>
<dbReference type="Gene3D" id="3.10.180.10">
    <property type="entry name" value="2,3-Dihydroxybiphenyl 1,2-Dioxygenase, domain 1"/>
    <property type="match status" value="2"/>
</dbReference>
<protein>
    <submittedName>
        <fullName evidence="2">Bleomycin resistance protein</fullName>
    </submittedName>
</protein>
<name>A0A4R4WKA5_9ACTN</name>
<proteinExistence type="predicted"/>
<accession>A0A4R4WKA5</accession>
<dbReference type="SUPFAM" id="SSF54593">
    <property type="entry name" value="Glyoxalase/Bleomycin resistance protein/Dihydroxybiphenyl dioxygenase"/>
    <property type="match status" value="2"/>
</dbReference>
<comment type="caution">
    <text evidence="2">The sequence shown here is derived from an EMBL/GenBank/DDBJ whole genome shotgun (WGS) entry which is preliminary data.</text>
</comment>
<evidence type="ECO:0000259" key="1">
    <source>
        <dbReference type="PROSITE" id="PS51819"/>
    </source>
</evidence>
<dbReference type="Pfam" id="PF00903">
    <property type="entry name" value="Glyoxalase"/>
    <property type="match status" value="1"/>
</dbReference>
<dbReference type="EMBL" id="SMKP01000097">
    <property type="protein sequence ID" value="TDD16853.1"/>
    <property type="molecule type" value="Genomic_DNA"/>
</dbReference>
<evidence type="ECO:0000313" key="3">
    <source>
        <dbReference type="Proteomes" id="UP000294543"/>
    </source>
</evidence>
<keyword evidence="3" id="KW-1185">Reference proteome</keyword>
<dbReference type="PROSITE" id="PS51819">
    <property type="entry name" value="VOC"/>
    <property type="match status" value="1"/>
</dbReference>
<feature type="domain" description="VOC" evidence="1">
    <location>
        <begin position="154"/>
        <end position="278"/>
    </location>
</feature>
<reference evidence="2 3" key="1">
    <citation type="submission" date="2019-03" db="EMBL/GenBank/DDBJ databases">
        <title>Draft genome sequences of novel Actinobacteria.</title>
        <authorList>
            <person name="Sahin N."/>
            <person name="Ay H."/>
            <person name="Saygin H."/>
        </authorList>
    </citation>
    <scope>NUCLEOTIDE SEQUENCE [LARGE SCALE GENOMIC DNA]</scope>
    <source>
        <strain evidence="2 3">KC712</strain>
    </source>
</reference>
<dbReference type="Proteomes" id="UP000294543">
    <property type="component" value="Unassembled WGS sequence"/>
</dbReference>
<sequence>MPGSTGCTRSKESHMVLTLDVVTLGAPEVPAAGTFYATALSPAVTGDGDAVSLDLHGTARLDVAATGSLAADAGADPVTSGFRGYLLTYTVNQPTEVRTLMDAAVRGGAEVVKPARKALFGSFSGVFRAPDGALWKLAAATGKDTGPAAEAPLPAETTVILGVATPKASRAFYEALGMTADRDYGNKYIDFHPAKAAARLCLMERGVLARDAGTGKDGDGFPAMVLTHTAESRADVDALLAAAAAAGGRVTVAAAEISGGRYRGSFTDPDGFWWEVVH</sequence>
<gene>
    <name evidence="2" type="ORF">E1294_29760</name>
</gene>
<dbReference type="OrthoDB" id="4825162at2"/>
<dbReference type="InterPro" id="IPR004360">
    <property type="entry name" value="Glyas_Fos-R_dOase_dom"/>
</dbReference>